<sequence length="448" mass="50094">MQSDSQAAIQSISSFELPLTPEISHCQELLRTLTLKGERIVLQWVTGHCGLWGNEQLDFLAKKVANLLQHPNTATSYWKIKLFLKNLCTSNCYGSTALKSWRRVSPSSIPDKPRCDAVAAFRLTTGHDCLAAHLHRLGISTEPFCPLCDSGEVMERDHLLRCGAFQGLTEVPRYLQKQNVRAGLCSKSDEFPLQGLYLDGKKDDTLVVDLAHSKRFRRVKKEEHNSLIQEPGSVYIGHVTPTSGSSEDIVTFIISYLSGRGISLEKLVVKGCDGTAVITSWLNGLIRRIEIHLRKPLQWAVCLLHFNELPFRQYLDGKSTGPKSLRGPIGEKLSGCEKRPVIGFKRFDCQIPTIDRSIPRRWNGSGGPARWPSRSADLSSLDYFLWGHLKAIICGTPVASIEDLVARLSIAAARVHEIPVIYGTVRRSLLRRYQACIDVGSRNFEHLL</sequence>
<dbReference type="Gene3D" id="3.30.420.10">
    <property type="entry name" value="Ribonuclease H-like superfamily/Ribonuclease H"/>
    <property type="match status" value="2"/>
</dbReference>
<gene>
    <name evidence="2" type="ORF">AVEN_265166_1</name>
</gene>
<dbReference type="InterPro" id="IPR002156">
    <property type="entry name" value="RNaseH_domain"/>
</dbReference>
<dbReference type="OrthoDB" id="3267074at2759"/>
<accession>A0A4Y2CQE5</accession>
<name>A0A4Y2CQE5_ARAVE</name>
<keyword evidence="3" id="KW-1185">Reference proteome</keyword>
<dbReference type="AlphaFoldDB" id="A0A4Y2CQE5"/>
<dbReference type="InterPro" id="IPR012337">
    <property type="entry name" value="RNaseH-like_sf"/>
</dbReference>
<dbReference type="Proteomes" id="UP000499080">
    <property type="component" value="Unassembled WGS sequence"/>
</dbReference>
<evidence type="ECO:0000259" key="1">
    <source>
        <dbReference type="PROSITE" id="PS50879"/>
    </source>
</evidence>
<dbReference type="PANTHER" id="PTHR47326:SF1">
    <property type="entry name" value="HTH PSQ-TYPE DOMAIN-CONTAINING PROTEIN"/>
    <property type="match status" value="1"/>
</dbReference>
<dbReference type="EMBL" id="BGPR01000223">
    <property type="protein sequence ID" value="GBM06104.1"/>
    <property type="molecule type" value="Genomic_DNA"/>
</dbReference>
<organism evidence="2 3">
    <name type="scientific">Araneus ventricosus</name>
    <name type="common">Orbweaver spider</name>
    <name type="synonym">Epeira ventricosa</name>
    <dbReference type="NCBI Taxonomy" id="182803"/>
    <lineage>
        <taxon>Eukaryota</taxon>
        <taxon>Metazoa</taxon>
        <taxon>Ecdysozoa</taxon>
        <taxon>Arthropoda</taxon>
        <taxon>Chelicerata</taxon>
        <taxon>Arachnida</taxon>
        <taxon>Araneae</taxon>
        <taxon>Araneomorphae</taxon>
        <taxon>Entelegynae</taxon>
        <taxon>Araneoidea</taxon>
        <taxon>Araneidae</taxon>
        <taxon>Araneus</taxon>
    </lineage>
</organism>
<comment type="caution">
    <text evidence="2">The sequence shown here is derived from an EMBL/GenBank/DDBJ whole genome shotgun (WGS) entry which is preliminary data.</text>
</comment>
<evidence type="ECO:0000313" key="3">
    <source>
        <dbReference type="Proteomes" id="UP000499080"/>
    </source>
</evidence>
<dbReference type="GO" id="GO:0004523">
    <property type="term" value="F:RNA-DNA hybrid ribonuclease activity"/>
    <property type="evidence" value="ECO:0007669"/>
    <property type="project" value="InterPro"/>
</dbReference>
<proteinExistence type="predicted"/>
<dbReference type="InterPro" id="IPR036397">
    <property type="entry name" value="RNaseH_sf"/>
</dbReference>
<feature type="domain" description="RNase H type-1" evidence="1">
    <location>
        <begin position="1"/>
        <end position="66"/>
    </location>
</feature>
<dbReference type="PROSITE" id="PS50879">
    <property type="entry name" value="RNASE_H_1"/>
    <property type="match status" value="1"/>
</dbReference>
<dbReference type="PANTHER" id="PTHR47326">
    <property type="entry name" value="TRANSPOSABLE ELEMENT TC3 TRANSPOSASE-LIKE PROTEIN"/>
    <property type="match status" value="1"/>
</dbReference>
<evidence type="ECO:0000313" key="2">
    <source>
        <dbReference type="EMBL" id="GBM06104.1"/>
    </source>
</evidence>
<protein>
    <recommendedName>
        <fullName evidence="1">RNase H type-1 domain-containing protein</fullName>
    </recommendedName>
</protein>
<dbReference type="SUPFAM" id="SSF53098">
    <property type="entry name" value="Ribonuclease H-like"/>
    <property type="match status" value="1"/>
</dbReference>
<dbReference type="GO" id="GO:0003676">
    <property type="term" value="F:nucleic acid binding"/>
    <property type="evidence" value="ECO:0007669"/>
    <property type="project" value="InterPro"/>
</dbReference>
<reference evidence="2 3" key="1">
    <citation type="journal article" date="2019" name="Sci. Rep.">
        <title>Orb-weaving spider Araneus ventricosus genome elucidates the spidroin gene catalogue.</title>
        <authorList>
            <person name="Kono N."/>
            <person name="Nakamura H."/>
            <person name="Ohtoshi R."/>
            <person name="Moran D.A.P."/>
            <person name="Shinohara A."/>
            <person name="Yoshida Y."/>
            <person name="Fujiwara M."/>
            <person name="Mori M."/>
            <person name="Tomita M."/>
            <person name="Arakawa K."/>
        </authorList>
    </citation>
    <scope>NUCLEOTIDE SEQUENCE [LARGE SCALE GENOMIC DNA]</scope>
</reference>